<feature type="region of interest" description="Disordered" evidence="1">
    <location>
        <begin position="115"/>
        <end position="283"/>
    </location>
</feature>
<feature type="compositionally biased region" description="Basic and acidic residues" evidence="1">
    <location>
        <begin position="115"/>
        <end position="150"/>
    </location>
</feature>
<reference evidence="2 3" key="1">
    <citation type="journal article" date="2014" name="Genome Announc.">
        <title>Draft genome sequence of Sclerotinia borealis, a psychrophilic plant pathogenic fungus.</title>
        <authorList>
            <person name="Mardanov A.V."/>
            <person name="Beletsky A.V."/>
            <person name="Kadnikov V.V."/>
            <person name="Ignatov A.N."/>
            <person name="Ravin N.V."/>
        </authorList>
    </citation>
    <scope>NUCLEOTIDE SEQUENCE [LARGE SCALE GENOMIC DNA]</scope>
    <source>
        <strain evidence="3">F-4157</strain>
    </source>
</reference>
<name>W9CFK0_SCLBF</name>
<dbReference type="EMBL" id="AYSA01000231">
    <property type="protein sequence ID" value="ESZ94688.1"/>
    <property type="molecule type" value="Genomic_DNA"/>
</dbReference>
<gene>
    <name evidence="2" type="ORF">SBOR_4939</name>
</gene>
<feature type="compositionally biased region" description="Basic and acidic residues" evidence="1">
    <location>
        <begin position="183"/>
        <end position="193"/>
    </location>
</feature>
<proteinExistence type="predicted"/>
<comment type="caution">
    <text evidence="2">The sequence shown here is derived from an EMBL/GenBank/DDBJ whole genome shotgun (WGS) entry which is preliminary data.</text>
</comment>
<dbReference type="AlphaFoldDB" id="W9CFK0"/>
<evidence type="ECO:0000256" key="1">
    <source>
        <dbReference type="SAM" id="MobiDB-lite"/>
    </source>
</evidence>
<dbReference type="InterPro" id="IPR012340">
    <property type="entry name" value="NA-bd_OB-fold"/>
</dbReference>
<feature type="compositionally biased region" description="Low complexity" evidence="1">
    <location>
        <begin position="240"/>
        <end position="252"/>
    </location>
</feature>
<protein>
    <submittedName>
        <fullName evidence="2">Uncharacterized protein</fullName>
    </submittedName>
</protein>
<dbReference type="OrthoDB" id="77828at2759"/>
<dbReference type="Gene3D" id="2.40.50.140">
    <property type="entry name" value="Nucleic acid-binding proteins"/>
    <property type="match status" value="1"/>
</dbReference>
<organism evidence="2 3">
    <name type="scientific">Sclerotinia borealis (strain F-4128)</name>
    <dbReference type="NCBI Taxonomy" id="1432307"/>
    <lineage>
        <taxon>Eukaryota</taxon>
        <taxon>Fungi</taxon>
        <taxon>Dikarya</taxon>
        <taxon>Ascomycota</taxon>
        <taxon>Pezizomycotina</taxon>
        <taxon>Leotiomycetes</taxon>
        <taxon>Helotiales</taxon>
        <taxon>Sclerotiniaceae</taxon>
        <taxon>Sclerotinia</taxon>
    </lineage>
</organism>
<feature type="compositionally biased region" description="Basic residues" evidence="1">
    <location>
        <begin position="194"/>
        <end position="205"/>
    </location>
</feature>
<dbReference type="HOGENOM" id="CLU_984067_0_0_1"/>
<accession>W9CFK0</accession>
<evidence type="ECO:0000313" key="3">
    <source>
        <dbReference type="Proteomes" id="UP000019487"/>
    </source>
</evidence>
<feature type="compositionally biased region" description="Low complexity" evidence="1">
    <location>
        <begin position="8"/>
        <end position="24"/>
    </location>
</feature>
<feature type="region of interest" description="Disordered" evidence="1">
    <location>
        <begin position="1"/>
        <end position="43"/>
    </location>
</feature>
<dbReference type="Proteomes" id="UP000019487">
    <property type="component" value="Unassembled WGS sequence"/>
</dbReference>
<feature type="compositionally biased region" description="Basic and acidic residues" evidence="1">
    <location>
        <begin position="163"/>
        <end position="172"/>
    </location>
</feature>
<sequence length="283" mass="32338">MPLPPSLSTNKPTSHPSTSTSIPPHQAPDPTKPTEPSIEHPQIPYDTISECTVVRILGVMGSYMNMPQIQIVKMGVVGSTDGERKWWDECTGLKEGILGKEWLLTQEEIERWKRRERRKEKGDKEAGDRKRDEDRKVREMDKRRKGRDGENAIANTNTIQGKRAKEQEERARTNANTTQTQRNKQEIETQLERAKRRKANPHPHPRPQPNPQAPTNDQDKDQDQGQNKNFQKLLEVATRPSYSNSNSTSKPISKPKPSHKPPIQKRIIPVNLPDLAQYDTFGL</sequence>
<feature type="compositionally biased region" description="Low complexity" evidence="1">
    <location>
        <begin position="173"/>
        <end position="182"/>
    </location>
</feature>
<keyword evidence="3" id="KW-1185">Reference proteome</keyword>
<evidence type="ECO:0000313" key="2">
    <source>
        <dbReference type="EMBL" id="ESZ94688.1"/>
    </source>
</evidence>